<dbReference type="PROSITE" id="PS50268">
    <property type="entry name" value="CADHERIN_2"/>
    <property type="match status" value="5"/>
</dbReference>
<dbReference type="Proteomes" id="UP001217089">
    <property type="component" value="Unassembled WGS sequence"/>
</dbReference>
<evidence type="ECO:0000256" key="9">
    <source>
        <dbReference type="SAM" id="MobiDB-lite"/>
    </source>
</evidence>
<reference evidence="12 13" key="1">
    <citation type="submission" date="2022-12" db="EMBL/GenBank/DDBJ databases">
        <title>Chromosome-level genome of Tegillarca granosa.</title>
        <authorList>
            <person name="Kim J."/>
        </authorList>
    </citation>
    <scope>NUCLEOTIDE SEQUENCE [LARGE SCALE GENOMIC DNA]</scope>
    <source>
        <strain evidence="12">Teg-2019</strain>
        <tissue evidence="12">Adductor muscle</tissue>
    </source>
</reference>
<evidence type="ECO:0000256" key="4">
    <source>
        <dbReference type="ARBA" id="ARBA00022837"/>
    </source>
</evidence>
<evidence type="ECO:0000256" key="1">
    <source>
        <dbReference type="ARBA" id="ARBA00004167"/>
    </source>
</evidence>
<name>A0ABQ9DXG7_TEGGR</name>
<keyword evidence="7" id="KW-0325">Glycoprotein</keyword>
<feature type="region of interest" description="Disordered" evidence="9">
    <location>
        <begin position="657"/>
        <end position="745"/>
    </location>
</feature>
<protein>
    <recommendedName>
        <fullName evidence="11">Cadherin domain-containing protein</fullName>
    </recommendedName>
</protein>
<feature type="compositionally biased region" description="Polar residues" evidence="9">
    <location>
        <begin position="724"/>
        <end position="745"/>
    </location>
</feature>
<feature type="transmembrane region" description="Helical" evidence="10">
    <location>
        <begin position="557"/>
        <end position="582"/>
    </location>
</feature>
<gene>
    <name evidence="12" type="ORF">KUTeg_024484</name>
</gene>
<evidence type="ECO:0000256" key="8">
    <source>
        <dbReference type="PROSITE-ProRule" id="PRU00043"/>
    </source>
</evidence>
<evidence type="ECO:0000256" key="3">
    <source>
        <dbReference type="ARBA" id="ARBA00022737"/>
    </source>
</evidence>
<evidence type="ECO:0000256" key="10">
    <source>
        <dbReference type="SAM" id="Phobius"/>
    </source>
</evidence>
<dbReference type="EMBL" id="JARBDR010000923">
    <property type="protein sequence ID" value="KAJ8297953.1"/>
    <property type="molecule type" value="Genomic_DNA"/>
</dbReference>
<dbReference type="PANTHER" id="PTHR24028:SF146">
    <property type="entry name" value="CADHERIN 96CB, ISOFORM D-RELATED"/>
    <property type="match status" value="1"/>
</dbReference>
<feature type="domain" description="Cadherin" evidence="11">
    <location>
        <begin position="125"/>
        <end position="229"/>
    </location>
</feature>
<dbReference type="SMART" id="SM00112">
    <property type="entry name" value="CA"/>
    <property type="match status" value="5"/>
</dbReference>
<feature type="domain" description="Cadherin" evidence="11">
    <location>
        <begin position="231"/>
        <end position="335"/>
    </location>
</feature>
<evidence type="ECO:0000256" key="6">
    <source>
        <dbReference type="ARBA" id="ARBA00023136"/>
    </source>
</evidence>
<dbReference type="CDD" id="cd11304">
    <property type="entry name" value="Cadherin_repeat"/>
    <property type="match status" value="5"/>
</dbReference>
<keyword evidence="13" id="KW-1185">Reference proteome</keyword>
<keyword evidence="4 8" id="KW-0106">Calcium</keyword>
<keyword evidence="6 10" id="KW-0472">Membrane</keyword>
<feature type="compositionally biased region" description="Polar residues" evidence="9">
    <location>
        <begin position="675"/>
        <end position="695"/>
    </location>
</feature>
<dbReference type="SUPFAM" id="SSF49313">
    <property type="entry name" value="Cadherin-like"/>
    <property type="match status" value="5"/>
</dbReference>
<proteinExistence type="predicted"/>
<dbReference type="Pfam" id="PF00028">
    <property type="entry name" value="Cadherin"/>
    <property type="match status" value="5"/>
</dbReference>
<dbReference type="PANTHER" id="PTHR24028">
    <property type="entry name" value="CADHERIN-87A"/>
    <property type="match status" value="1"/>
</dbReference>
<dbReference type="InterPro" id="IPR015919">
    <property type="entry name" value="Cadherin-like_sf"/>
</dbReference>
<organism evidence="12 13">
    <name type="scientific">Tegillarca granosa</name>
    <name type="common">Malaysian cockle</name>
    <name type="synonym">Anadara granosa</name>
    <dbReference type="NCBI Taxonomy" id="220873"/>
    <lineage>
        <taxon>Eukaryota</taxon>
        <taxon>Metazoa</taxon>
        <taxon>Spiralia</taxon>
        <taxon>Lophotrochozoa</taxon>
        <taxon>Mollusca</taxon>
        <taxon>Bivalvia</taxon>
        <taxon>Autobranchia</taxon>
        <taxon>Pteriomorphia</taxon>
        <taxon>Arcoida</taxon>
        <taxon>Arcoidea</taxon>
        <taxon>Arcidae</taxon>
        <taxon>Tegillarca</taxon>
    </lineage>
</organism>
<dbReference type="InterPro" id="IPR002126">
    <property type="entry name" value="Cadherin-like_dom"/>
</dbReference>
<feature type="domain" description="Cadherin" evidence="11">
    <location>
        <begin position="336"/>
        <end position="441"/>
    </location>
</feature>
<keyword evidence="3" id="KW-0677">Repeat</keyword>
<evidence type="ECO:0000256" key="5">
    <source>
        <dbReference type="ARBA" id="ARBA00022989"/>
    </source>
</evidence>
<dbReference type="PROSITE" id="PS00232">
    <property type="entry name" value="CADHERIN_1"/>
    <property type="match status" value="2"/>
</dbReference>
<evidence type="ECO:0000256" key="7">
    <source>
        <dbReference type="ARBA" id="ARBA00023180"/>
    </source>
</evidence>
<comment type="subcellular location">
    <subcellularLocation>
        <location evidence="1">Membrane</location>
        <topology evidence="1">Single-pass membrane protein</topology>
    </subcellularLocation>
</comment>
<feature type="domain" description="Cadherin" evidence="11">
    <location>
        <begin position="445"/>
        <end position="550"/>
    </location>
</feature>
<sequence>MKTTISQFSRKRKRTLHSEKTLLPNSVIYKLTAIDKDSGNNGRVVYKLKDFQKSEIYNLFAIGETTGELTVIGKLVYEPGKIYNIYIEASDKGDNPNVAQALVRVTVEDTGNNPPKITVNFFGQPSSDKEVEISENATVGHVVAYIDVEDQDTGANGEVSCSTYNTYFGLTSTQNAKGYNVIVQHVLDRETLPQHSVTISCRDKGTPRFEDTAKFIVKLRDVNDNQPRFSKHVYKDIRIYENNPIGMSIIQVTATDNDYGKNGEVRYAMYPSTDTRFKVHPLTGLITANMVFDRETSTHIRFEVIAVDSGLPNPLSSYASVLIDVLDRNDEKPDFVKAFFEFQLRENLPSGTTVGFVSATDNDEAESGSLVYSFPSGYKNNSIPFVVLSTGEIKTNQALNREDQSRYDFYVMAKDKGTPPLNSTAHVVVFVQDENDNKPQFIFPNKENYTITIPNTIPSDSIIATLQAYDVDDGENGNIMYFLKAGDNDGIFYLDHATGSLYVKKLMNILEDKRYNLLIQVTDRGSPVKVEEQSMVIVIKYTNVTTAPQHFEDSDRFVLIAVSVICVTFVLSMGLIAVICLLKRREEDKKKASVLFPVNRVPPTAPNLYDQAPPVTNNNYENTSLDINGRNKTKVSFSLDTENPKETFTKMQILEKYTGSMSQQQNKHTREESPSETSGETITSQDSGRGKTQTFEPLFVPGKDSHPSIYVIRQHSRNGRSDNPGKTNSLDKPLPQRQTSLQDHSQDSLLTTSFNSMWSEPSHHNLKNIGTLPTVPSISAWTGGLFYKDGTLGSHSAHSRDDDECTTTSGSYTINEDDLDLDFPTRPRDLFV</sequence>
<accession>A0ABQ9DXG7</accession>
<keyword evidence="5 10" id="KW-1133">Transmembrane helix</keyword>
<evidence type="ECO:0000259" key="11">
    <source>
        <dbReference type="PROSITE" id="PS50268"/>
    </source>
</evidence>
<dbReference type="PRINTS" id="PR00205">
    <property type="entry name" value="CADHERIN"/>
</dbReference>
<feature type="domain" description="Cadherin" evidence="11">
    <location>
        <begin position="24"/>
        <end position="117"/>
    </location>
</feature>
<keyword evidence="2 10" id="KW-0812">Transmembrane</keyword>
<comment type="caution">
    <text evidence="12">The sequence shown here is derived from an EMBL/GenBank/DDBJ whole genome shotgun (WGS) entry which is preliminary data.</text>
</comment>
<dbReference type="Gene3D" id="2.60.40.60">
    <property type="entry name" value="Cadherins"/>
    <property type="match status" value="5"/>
</dbReference>
<evidence type="ECO:0000313" key="13">
    <source>
        <dbReference type="Proteomes" id="UP001217089"/>
    </source>
</evidence>
<dbReference type="InterPro" id="IPR020894">
    <property type="entry name" value="Cadherin_CS"/>
</dbReference>
<evidence type="ECO:0000313" key="12">
    <source>
        <dbReference type="EMBL" id="KAJ8297953.1"/>
    </source>
</evidence>
<evidence type="ECO:0000256" key="2">
    <source>
        <dbReference type="ARBA" id="ARBA00022692"/>
    </source>
</evidence>
<dbReference type="InterPro" id="IPR050174">
    <property type="entry name" value="Protocadherin/Cadherin-CA"/>
</dbReference>